<dbReference type="InterPro" id="IPR032584">
    <property type="entry name" value="DUF4913"/>
</dbReference>
<protein>
    <submittedName>
        <fullName evidence="2">DUF4913 domain-containing protein</fullName>
    </submittedName>
</protein>
<proteinExistence type="predicted"/>
<dbReference type="Pfam" id="PF16259">
    <property type="entry name" value="DUF4913"/>
    <property type="match status" value="1"/>
</dbReference>
<dbReference type="Proteomes" id="UP000272015">
    <property type="component" value="Unassembled WGS sequence"/>
</dbReference>
<evidence type="ECO:0000256" key="1">
    <source>
        <dbReference type="SAM" id="MobiDB-lite"/>
    </source>
</evidence>
<comment type="caution">
    <text evidence="2">The sequence shown here is derived from an EMBL/GenBank/DDBJ whole genome shotgun (WGS) entry which is preliminary data.</text>
</comment>
<accession>A0A3A5MRD5</accession>
<dbReference type="EMBL" id="QZVS01000045">
    <property type="protein sequence ID" value="RJT91535.1"/>
    <property type="molecule type" value="Genomic_DNA"/>
</dbReference>
<feature type="region of interest" description="Disordered" evidence="1">
    <location>
        <begin position="72"/>
        <end position="107"/>
    </location>
</feature>
<keyword evidence="3" id="KW-1185">Reference proteome</keyword>
<gene>
    <name evidence="2" type="ORF">D6T64_01645</name>
</gene>
<feature type="compositionally biased region" description="Pro residues" evidence="1">
    <location>
        <begin position="87"/>
        <end position="97"/>
    </location>
</feature>
<dbReference type="AlphaFoldDB" id="A0A3A5MRD5"/>
<reference evidence="2 3" key="1">
    <citation type="submission" date="2018-09" db="EMBL/GenBank/DDBJ databases">
        <title>Novel species of Cryobacterium.</title>
        <authorList>
            <person name="Liu Q."/>
            <person name="Xin Y.-H."/>
        </authorList>
    </citation>
    <scope>NUCLEOTIDE SEQUENCE [LARGE SCALE GENOMIC DNA]</scope>
    <source>
        <strain evidence="2 3">Hh39</strain>
    </source>
</reference>
<organism evidence="2 3">
    <name type="scientific">Cryobacterium melibiosiphilum</name>
    <dbReference type="NCBI Taxonomy" id="995039"/>
    <lineage>
        <taxon>Bacteria</taxon>
        <taxon>Bacillati</taxon>
        <taxon>Actinomycetota</taxon>
        <taxon>Actinomycetes</taxon>
        <taxon>Micrococcales</taxon>
        <taxon>Microbacteriaceae</taxon>
        <taxon>Cryobacterium</taxon>
    </lineage>
</organism>
<evidence type="ECO:0000313" key="2">
    <source>
        <dbReference type="EMBL" id="RJT91535.1"/>
    </source>
</evidence>
<evidence type="ECO:0000313" key="3">
    <source>
        <dbReference type="Proteomes" id="UP000272015"/>
    </source>
</evidence>
<dbReference type="OrthoDB" id="4570343at2"/>
<sequence length="107" mass="12341">MRDRLRHMYSRRVGPGNASFRWAANWWNYPEALARVDALWRAWEHLRLDGATGSSTWWIEHADHHMPILLSTEGPFTKSEDTNKPGEPLPYTPPPEGLFPDMRAGSN</sequence>
<name>A0A3A5MRD5_9MICO</name>